<feature type="domain" description="Response regulatory" evidence="3">
    <location>
        <begin position="21"/>
        <end position="137"/>
    </location>
</feature>
<keyword evidence="1 2" id="KW-0597">Phosphoprotein</keyword>
<dbReference type="InterPro" id="IPR011006">
    <property type="entry name" value="CheY-like_superfamily"/>
</dbReference>
<keyword evidence="5" id="KW-1185">Reference proteome</keyword>
<reference evidence="4 5" key="1">
    <citation type="journal article" date="2011" name="Front. Microbiol.">
        <title>Genomic signatures of strain selection and enhancement in Bacillus atrophaeus var. globigii, a historical biowarfare simulant.</title>
        <authorList>
            <person name="Gibbons H.S."/>
            <person name="Broomall S.M."/>
            <person name="McNew L.A."/>
            <person name="Daligault H."/>
            <person name="Chapman C."/>
            <person name="Bruce D."/>
            <person name="Karavis M."/>
            <person name="Krepps M."/>
            <person name="McGregor P.A."/>
            <person name="Hong C."/>
            <person name="Park K.H."/>
            <person name="Akmal A."/>
            <person name="Feldman A."/>
            <person name="Lin J.S."/>
            <person name="Chang W.E."/>
            <person name="Higgs B.W."/>
            <person name="Demirev P."/>
            <person name="Lindquist J."/>
            <person name="Liem A."/>
            <person name="Fochler E."/>
            <person name="Read T.D."/>
            <person name="Tapia R."/>
            <person name="Johnson S."/>
            <person name="Bishop-Lilly K.A."/>
            <person name="Detter C."/>
            <person name="Han C."/>
            <person name="Sozhamannan S."/>
            <person name="Rosenzweig C.N."/>
            <person name="Skowronski E.W."/>
        </authorList>
    </citation>
    <scope>NUCLEOTIDE SEQUENCE [LARGE SCALE GENOMIC DNA]</scope>
    <source>
        <strain evidence="4 5">PIT1</strain>
    </source>
</reference>
<sequence>MDCHLVVTKHFVLIRVDGPVQIIIVDDNSVNLLLLTETLKIAGYTAVESFSHPHAALEFAANHAIDVALIDQNMPDLTGLELFARLKANQTQPIIAFLVTALTDKALYEQALQQGFTGVISKPFEVAKVIQTLKQALGKRTA</sequence>
<dbReference type="Gene3D" id="3.40.50.2300">
    <property type="match status" value="1"/>
</dbReference>
<gene>
    <name evidence="4" type="ORF">CWI83_07150</name>
</gene>
<protein>
    <recommendedName>
        <fullName evidence="3">Response regulatory domain-containing protein</fullName>
    </recommendedName>
</protein>
<feature type="modified residue" description="4-aspartylphosphate" evidence="2">
    <location>
        <position position="71"/>
    </location>
</feature>
<dbReference type="PROSITE" id="PS50110">
    <property type="entry name" value="RESPONSE_REGULATORY"/>
    <property type="match status" value="1"/>
</dbReference>
<dbReference type="Pfam" id="PF00072">
    <property type="entry name" value="Response_reg"/>
    <property type="match status" value="1"/>
</dbReference>
<dbReference type="PANTHER" id="PTHR44591:SF3">
    <property type="entry name" value="RESPONSE REGULATORY DOMAIN-CONTAINING PROTEIN"/>
    <property type="match status" value="1"/>
</dbReference>
<accession>A0A432ZFF5</accession>
<dbReference type="EMBL" id="PIQG01000003">
    <property type="protein sequence ID" value="RUO76697.1"/>
    <property type="molecule type" value="Genomic_DNA"/>
</dbReference>
<dbReference type="GO" id="GO:0000160">
    <property type="term" value="P:phosphorelay signal transduction system"/>
    <property type="evidence" value="ECO:0007669"/>
    <property type="project" value="InterPro"/>
</dbReference>
<dbReference type="AlphaFoldDB" id="A0A432ZFF5"/>
<dbReference type="InterPro" id="IPR050595">
    <property type="entry name" value="Bact_response_regulator"/>
</dbReference>
<dbReference type="SMART" id="SM00448">
    <property type="entry name" value="REC"/>
    <property type="match status" value="1"/>
</dbReference>
<organism evidence="4 5">
    <name type="scientific">Pseudidiomarina taiwanensis</name>
    <dbReference type="NCBI Taxonomy" id="337250"/>
    <lineage>
        <taxon>Bacteria</taxon>
        <taxon>Pseudomonadati</taxon>
        <taxon>Pseudomonadota</taxon>
        <taxon>Gammaproteobacteria</taxon>
        <taxon>Alteromonadales</taxon>
        <taxon>Idiomarinaceae</taxon>
        <taxon>Pseudidiomarina</taxon>
    </lineage>
</organism>
<name>A0A432ZFF5_9GAMM</name>
<comment type="caution">
    <text evidence="4">The sequence shown here is derived from an EMBL/GenBank/DDBJ whole genome shotgun (WGS) entry which is preliminary data.</text>
</comment>
<evidence type="ECO:0000256" key="2">
    <source>
        <dbReference type="PROSITE-ProRule" id="PRU00169"/>
    </source>
</evidence>
<dbReference type="InterPro" id="IPR001789">
    <property type="entry name" value="Sig_transdc_resp-reg_receiver"/>
</dbReference>
<evidence type="ECO:0000259" key="3">
    <source>
        <dbReference type="PROSITE" id="PS50110"/>
    </source>
</evidence>
<evidence type="ECO:0000256" key="1">
    <source>
        <dbReference type="ARBA" id="ARBA00022553"/>
    </source>
</evidence>
<evidence type="ECO:0000313" key="4">
    <source>
        <dbReference type="EMBL" id="RUO76697.1"/>
    </source>
</evidence>
<dbReference type="Proteomes" id="UP000288279">
    <property type="component" value="Unassembled WGS sequence"/>
</dbReference>
<dbReference type="SUPFAM" id="SSF52172">
    <property type="entry name" value="CheY-like"/>
    <property type="match status" value="1"/>
</dbReference>
<proteinExistence type="predicted"/>
<evidence type="ECO:0000313" key="5">
    <source>
        <dbReference type="Proteomes" id="UP000288279"/>
    </source>
</evidence>
<dbReference type="PANTHER" id="PTHR44591">
    <property type="entry name" value="STRESS RESPONSE REGULATOR PROTEIN 1"/>
    <property type="match status" value="1"/>
</dbReference>